<sequence length="358" mass="41095">MALTLQPFEQFWRDHYSWLQERGYTLRSRYQPSGNEDSSHEAGDAFPPLFDHIVDATNSKGEIVALKRISPTSHPSEGVITRYFSSNNRRSIRNNHCVPLLDVLHVPESDKQDGTPIILVMPFLVPYNNPTFATVGEAVGFMKQAIEGIYYMHHNRIAHRHITPLNFMMDPNPILHEGFHPTNVSKTYDYSRKTNPRSRTTHPTKYFIVDLGDAREYSIKAERLCEHDLPREPTAPELQTMVSLPYDPFAADVCALGHLLKTEFLNKSSCFEFIRPLVSDMTNVDASQRPTMSEVERQFEIAIRHLPISKLRSRFKFKNESALLAVYRGVRHLYRRIIFSRFDAIPSPPLQGPSIASK</sequence>
<dbReference type="AlphaFoldDB" id="A0AAW0GU64"/>
<evidence type="ECO:0000313" key="3">
    <source>
        <dbReference type="Proteomes" id="UP001385951"/>
    </source>
</evidence>
<keyword evidence="3" id="KW-1185">Reference proteome</keyword>
<dbReference type="EMBL" id="JASBNA010000004">
    <property type="protein sequence ID" value="KAK7692956.1"/>
    <property type="molecule type" value="Genomic_DNA"/>
</dbReference>
<dbReference type="GO" id="GO:0044773">
    <property type="term" value="P:mitotic DNA damage checkpoint signaling"/>
    <property type="evidence" value="ECO:0007669"/>
    <property type="project" value="TreeGrafter"/>
</dbReference>
<gene>
    <name evidence="2" type="ORF">QCA50_004597</name>
</gene>
<evidence type="ECO:0000259" key="1">
    <source>
        <dbReference type="PROSITE" id="PS50011"/>
    </source>
</evidence>
<dbReference type="GO" id="GO:0005524">
    <property type="term" value="F:ATP binding"/>
    <property type="evidence" value="ECO:0007669"/>
    <property type="project" value="InterPro"/>
</dbReference>
<dbReference type="SMART" id="SM00220">
    <property type="entry name" value="S_TKc"/>
    <property type="match status" value="1"/>
</dbReference>
<dbReference type="InterPro" id="IPR000719">
    <property type="entry name" value="Prot_kinase_dom"/>
</dbReference>
<proteinExistence type="predicted"/>
<evidence type="ECO:0000313" key="2">
    <source>
        <dbReference type="EMBL" id="KAK7692956.1"/>
    </source>
</evidence>
<dbReference type="GO" id="GO:0004674">
    <property type="term" value="F:protein serine/threonine kinase activity"/>
    <property type="evidence" value="ECO:0007669"/>
    <property type="project" value="TreeGrafter"/>
</dbReference>
<dbReference type="GO" id="GO:0005634">
    <property type="term" value="C:nucleus"/>
    <property type="evidence" value="ECO:0007669"/>
    <property type="project" value="TreeGrafter"/>
</dbReference>
<protein>
    <recommendedName>
        <fullName evidence="1">Protein kinase domain-containing protein</fullName>
    </recommendedName>
</protein>
<accession>A0AAW0GU64</accession>
<dbReference type="InterPro" id="IPR011009">
    <property type="entry name" value="Kinase-like_dom_sf"/>
</dbReference>
<dbReference type="PANTHER" id="PTHR44167:SF24">
    <property type="entry name" value="SERINE_THREONINE-PROTEIN KINASE CHK2"/>
    <property type="match status" value="1"/>
</dbReference>
<dbReference type="PROSITE" id="PS50011">
    <property type="entry name" value="PROTEIN_KINASE_DOM"/>
    <property type="match status" value="1"/>
</dbReference>
<feature type="domain" description="Protein kinase" evidence="1">
    <location>
        <begin position="1"/>
        <end position="358"/>
    </location>
</feature>
<dbReference type="Gene3D" id="1.10.510.10">
    <property type="entry name" value="Transferase(Phosphotransferase) domain 1"/>
    <property type="match status" value="1"/>
</dbReference>
<name>A0AAW0GU64_9APHY</name>
<dbReference type="SUPFAM" id="SSF56112">
    <property type="entry name" value="Protein kinase-like (PK-like)"/>
    <property type="match status" value="1"/>
</dbReference>
<reference evidence="2 3" key="1">
    <citation type="submission" date="2022-09" db="EMBL/GenBank/DDBJ databases">
        <authorList>
            <person name="Palmer J.M."/>
        </authorList>
    </citation>
    <scope>NUCLEOTIDE SEQUENCE [LARGE SCALE GENOMIC DNA]</scope>
    <source>
        <strain evidence="2 3">DSM 7382</strain>
    </source>
</reference>
<dbReference type="PANTHER" id="PTHR44167">
    <property type="entry name" value="OVARIAN-SPECIFIC SERINE/THREONINE-PROTEIN KINASE LOK-RELATED"/>
    <property type="match status" value="1"/>
</dbReference>
<organism evidence="2 3">
    <name type="scientific">Cerrena zonata</name>
    <dbReference type="NCBI Taxonomy" id="2478898"/>
    <lineage>
        <taxon>Eukaryota</taxon>
        <taxon>Fungi</taxon>
        <taxon>Dikarya</taxon>
        <taxon>Basidiomycota</taxon>
        <taxon>Agaricomycotina</taxon>
        <taxon>Agaricomycetes</taxon>
        <taxon>Polyporales</taxon>
        <taxon>Cerrenaceae</taxon>
        <taxon>Cerrena</taxon>
    </lineage>
</organism>
<comment type="caution">
    <text evidence="2">The sequence shown here is derived from an EMBL/GenBank/DDBJ whole genome shotgun (WGS) entry which is preliminary data.</text>
</comment>
<dbReference type="Proteomes" id="UP001385951">
    <property type="component" value="Unassembled WGS sequence"/>
</dbReference>